<reference evidence="1 2" key="1">
    <citation type="submission" date="2018-11" db="EMBL/GenBank/DDBJ databases">
        <title>Novel Erysipelotrichaceae bacterium isolated from small intestine of a swine.</title>
        <authorList>
            <person name="Kim J.S."/>
            <person name="Choe H."/>
            <person name="Lee Y.R."/>
            <person name="Kim K.M."/>
            <person name="Park D.S."/>
        </authorList>
    </citation>
    <scope>NUCLEOTIDE SEQUENCE [LARGE SCALE GENOMIC DNA]</scope>
    <source>
        <strain evidence="1 2">SG0102</strain>
    </source>
</reference>
<dbReference type="RefSeq" id="WP_125118942.1">
    <property type="nucleotide sequence ID" value="NZ_AP019309.1"/>
</dbReference>
<evidence type="ECO:0008006" key="3">
    <source>
        <dbReference type="Google" id="ProtNLM"/>
    </source>
</evidence>
<dbReference type="SUPFAM" id="SSF52218">
    <property type="entry name" value="Flavoproteins"/>
    <property type="match status" value="1"/>
</dbReference>
<sequence>MNVLVLKASLKHAGATMDLFCDKLNVFFDKRCNIDSKVENSVTFDPGTLRNYDAIVFAYTLTTGSIPSTLLEFFDRIEGVRTKDLNIYTMAFCEEYEPKVCQHSNEVVAFWAQRHGYHYRGSFNIGSYFVITHSPALFVVTNYLQMFSNIVKNGQECNQEVSALTKKSFLSQGNRYWKKQIRKERHKNR</sequence>
<dbReference type="AlphaFoldDB" id="A0A3G9JT38"/>
<dbReference type="InParanoid" id="A0A3G9JT38"/>
<dbReference type="InterPro" id="IPR029039">
    <property type="entry name" value="Flavoprotein-like_sf"/>
</dbReference>
<protein>
    <recommendedName>
        <fullName evidence="3">Flavodoxin domain-containing protein</fullName>
    </recommendedName>
</protein>
<evidence type="ECO:0000313" key="2">
    <source>
        <dbReference type="Proteomes" id="UP000268059"/>
    </source>
</evidence>
<evidence type="ECO:0000313" key="1">
    <source>
        <dbReference type="EMBL" id="BBH26034.1"/>
    </source>
</evidence>
<dbReference type="OrthoDB" id="1026745at2"/>
<accession>A0A3G9JT38</accession>
<keyword evidence="2" id="KW-1185">Reference proteome</keyword>
<name>A0A3G9JT38_9FIRM</name>
<gene>
    <name evidence="1" type="ORF">SG0102_09680</name>
</gene>
<dbReference type="Proteomes" id="UP000268059">
    <property type="component" value="Chromosome"/>
</dbReference>
<organism evidence="1 2">
    <name type="scientific">Intestinibaculum porci</name>
    <dbReference type="NCBI Taxonomy" id="2487118"/>
    <lineage>
        <taxon>Bacteria</taxon>
        <taxon>Bacillati</taxon>
        <taxon>Bacillota</taxon>
        <taxon>Erysipelotrichia</taxon>
        <taxon>Erysipelotrichales</taxon>
        <taxon>Erysipelotrichaceae</taxon>
        <taxon>Intestinibaculum</taxon>
    </lineage>
</organism>
<proteinExistence type="predicted"/>
<dbReference type="EMBL" id="AP019309">
    <property type="protein sequence ID" value="BBH26034.1"/>
    <property type="molecule type" value="Genomic_DNA"/>
</dbReference>
<dbReference type="KEGG" id="ebm:SG0102_09680"/>